<keyword evidence="2" id="KW-1185">Reference proteome</keyword>
<dbReference type="Proteomes" id="UP000664203">
    <property type="component" value="Unassembled WGS sequence"/>
</dbReference>
<reference evidence="1" key="1">
    <citation type="submission" date="2021-03" db="EMBL/GenBank/DDBJ databases">
        <authorList>
            <person name="Tagirdzhanova G."/>
        </authorList>
    </citation>
    <scope>NUCLEOTIDE SEQUENCE</scope>
</reference>
<organism evidence="1 2">
    <name type="scientific">Alectoria fallacina</name>
    <dbReference type="NCBI Taxonomy" id="1903189"/>
    <lineage>
        <taxon>Eukaryota</taxon>
        <taxon>Fungi</taxon>
        <taxon>Dikarya</taxon>
        <taxon>Ascomycota</taxon>
        <taxon>Pezizomycotina</taxon>
        <taxon>Lecanoromycetes</taxon>
        <taxon>OSLEUM clade</taxon>
        <taxon>Lecanoromycetidae</taxon>
        <taxon>Lecanorales</taxon>
        <taxon>Lecanorineae</taxon>
        <taxon>Parmeliaceae</taxon>
        <taxon>Alectoria</taxon>
    </lineage>
</organism>
<comment type="caution">
    <text evidence="1">The sequence shown here is derived from an EMBL/GenBank/DDBJ whole genome shotgun (WGS) entry which is preliminary data.</text>
</comment>
<accession>A0A8H3FKA8</accession>
<name>A0A8H3FKA8_9LECA</name>
<sequence>MSGSTYRRLSCVNELPTLGPIDIRRSKSEQNYGGPVSPSEVEVTGRSSLRQLSFATEFAGNCTGWVFGAAIASTQQVAVADALTTTGILWSTAMTDTSTNGHGTILSQLDAIHSITTGHYQPYTSVVCEYSYDVIRGTNDTGPVAFPAYSGLGVQIANAIDSNSSVPPGGTLTYPNLTKSDLLNTPGSPGEHRLRWVELPFNNTTIGAVVLNAAIISEHDPEMNTSTLDGNATPVLSQVDAEAVSYAMRNSGIPSSDDAYFPGIYPVATMNVYLSRLFFLPIFPQRPVVVTEEWARYLNPSIKYLNTTVFNNLMGLNPTIGSTSQLRGNVKQVTEPDQSIGLDGDYWFAGKGNNAFQVNPTEAKDWVKFRVSSTVEGYSYNTHGTTSKLAIGLLLAYCLVAVAHIIYAGISGTSSTCWDSIGEVTALAMNSTPTATLRNTCAGITELDIFKLPVRVLAFRDAEGDGEHLELVFGKPDEKTLENKTIKANRVYGTMPIVTAHEKVA</sequence>
<evidence type="ECO:0000313" key="1">
    <source>
        <dbReference type="EMBL" id="CAF9924989.1"/>
    </source>
</evidence>
<gene>
    <name evidence="1" type="ORF">ALECFALPRED_002882</name>
</gene>
<dbReference type="EMBL" id="CAJPDR010000197">
    <property type="protein sequence ID" value="CAF9924989.1"/>
    <property type="molecule type" value="Genomic_DNA"/>
</dbReference>
<dbReference type="OrthoDB" id="5342924at2759"/>
<protein>
    <submittedName>
        <fullName evidence="1">Uncharacterized protein</fullName>
    </submittedName>
</protein>
<evidence type="ECO:0000313" key="2">
    <source>
        <dbReference type="Proteomes" id="UP000664203"/>
    </source>
</evidence>
<dbReference type="AlphaFoldDB" id="A0A8H3FKA8"/>
<proteinExistence type="predicted"/>